<protein>
    <submittedName>
        <fullName evidence="1">Uncharacterized protein</fullName>
    </submittedName>
</protein>
<name>A0ABD3PB51_9STRA</name>
<dbReference type="Proteomes" id="UP001516023">
    <property type="component" value="Unassembled WGS sequence"/>
</dbReference>
<proteinExistence type="predicted"/>
<gene>
    <name evidence="1" type="ORF">HJC23_007935</name>
</gene>
<accession>A0ABD3PB51</accession>
<reference evidence="1 2" key="1">
    <citation type="journal article" date="2020" name="G3 (Bethesda)">
        <title>Improved Reference Genome for Cyclotella cryptica CCMP332, a Model for Cell Wall Morphogenesis, Salinity Adaptation, and Lipid Production in Diatoms (Bacillariophyta).</title>
        <authorList>
            <person name="Roberts W.R."/>
            <person name="Downey K.M."/>
            <person name="Ruck E.C."/>
            <person name="Traller J.C."/>
            <person name="Alverson A.J."/>
        </authorList>
    </citation>
    <scope>NUCLEOTIDE SEQUENCE [LARGE SCALE GENOMIC DNA]</scope>
    <source>
        <strain evidence="1 2">CCMP332</strain>
    </source>
</reference>
<dbReference type="EMBL" id="JABMIG020000224">
    <property type="protein sequence ID" value="KAL3785014.1"/>
    <property type="molecule type" value="Genomic_DNA"/>
</dbReference>
<sequence length="107" mass="11990">MHHPTMHRMPPTMHRRRCIADDALLTMHRRRAAVMPSTLSTMLLLDINPGIDGASRVPKGGHNDVNTTAQHPNNPVYKPGTHQNYTALIHLNINGAMTLWTCHRTNA</sequence>
<evidence type="ECO:0000313" key="1">
    <source>
        <dbReference type="EMBL" id="KAL3785014.1"/>
    </source>
</evidence>
<evidence type="ECO:0000313" key="2">
    <source>
        <dbReference type="Proteomes" id="UP001516023"/>
    </source>
</evidence>
<keyword evidence="2" id="KW-1185">Reference proteome</keyword>
<organism evidence="1 2">
    <name type="scientific">Cyclotella cryptica</name>
    <dbReference type="NCBI Taxonomy" id="29204"/>
    <lineage>
        <taxon>Eukaryota</taxon>
        <taxon>Sar</taxon>
        <taxon>Stramenopiles</taxon>
        <taxon>Ochrophyta</taxon>
        <taxon>Bacillariophyta</taxon>
        <taxon>Coscinodiscophyceae</taxon>
        <taxon>Thalassiosirophycidae</taxon>
        <taxon>Stephanodiscales</taxon>
        <taxon>Stephanodiscaceae</taxon>
        <taxon>Cyclotella</taxon>
    </lineage>
</organism>
<dbReference type="AlphaFoldDB" id="A0ABD3PB51"/>
<comment type="caution">
    <text evidence="1">The sequence shown here is derived from an EMBL/GenBank/DDBJ whole genome shotgun (WGS) entry which is preliminary data.</text>
</comment>